<dbReference type="GO" id="GO:0006152">
    <property type="term" value="P:purine nucleoside catabolic process"/>
    <property type="evidence" value="ECO:0007669"/>
    <property type="project" value="TreeGrafter"/>
</dbReference>
<evidence type="ECO:0000259" key="2">
    <source>
        <dbReference type="Pfam" id="PF01048"/>
    </source>
</evidence>
<dbReference type="OrthoDB" id="372302at2157"/>
<dbReference type="GO" id="GO:0004731">
    <property type="term" value="F:purine-nucleoside phosphorylase activity"/>
    <property type="evidence" value="ECO:0007669"/>
    <property type="project" value="TreeGrafter"/>
</dbReference>
<sequence length="260" mass="29012">MAFPNLPEKLDAEPLVTPQEHSDYRQSKTDSELEKPPEAVILCYSRGLMDYFMETYEGEKVGHYYGTLYVFDDSDRTVGVLGQFGIGAPTTAMLMDELIADGVEAFLSIGIAGSLDDEIEMGEFVVCDKAIRDEGTSHHYVESEKYAHASESLTAQTTGLLRDRGEPFHVGSSWTTDAIYRETRLEVERYAEEGALTVEMEAAAVFAVANHREVKAASMFVISDYLGLSEWEPKFHMTKEDMHRLGDTAKEVLLASVNKK</sequence>
<dbReference type="RefSeq" id="WP_076429270.1">
    <property type="nucleotide sequence ID" value="NZ_FTNO01000001.1"/>
</dbReference>
<dbReference type="GO" id="GO:0005829">
    <property type="term" value="C:cytosol"/>
    <property type="evidence" value="ECO:0007669"/>
    <property type="project" value="TreeGrafter"/>
</dbReference>
<gene>
    <name evidence="3" type="ORF">SAMN05421858_1470</name>
</gene>
<dbReference type="InterPro" id="IPR000845">
    <property type="entry name" value="Nucleoside_phosphorylase_d"/>
</dbReference>
<dbReference type="AlphaFoldDB" id="A0A1N6Y9E3"/>
<reference evidence="4" key="1">
    <citation type="submission" date="2017-01" db="EMBL/GenBank/DDBJ databases">
        <authorList>
            <person name="Varghese N."/>
            <person name="Submissions S."/>
        </authorList>
    </citation>
    <scope>NUCLEOTIDE SEQUENCE [LARGE SCALE GENOMIC DNA]</scope>
    <source>
        <strain evidence="4">CGMCC 1.7737</strain>
    </source>
</reference>
<dbReference type="InterPro" id="IPR035994">
    <property type="entry name" value="Nucleoside_phosphorylase_sf"/>
</dbReference>
<dbReference type="SUPFAM" id="SSF53167">
    <property type="entry name" value="Purine and uridine phosphorylases"/>
    <property type="match status" value="1"/>
</dbReference>
<evidence type="ECO:0000313" key="3">
    <source>
        <dbReference type="EMBL" id="SIR11255.1"/>
    </source>
</evidence>
<dbReference type="Pfam" id="PF01048">
    <property type="entry name" value="PNP_UDP_1"/>
    <property type="match status" value="1"/>
</dbReference>
<dbReference type="Proteomes" id="UP000186914">
    <property type="component" value="Unassembled WGS sequence"/>
</dbReference>
<dbReference type="Gene3D" id="3.40.50.1580">
    <property type="entry name" value="Nucleoside phosphorylase domain"/>
    <property type="match status" value="1"/>
</dbReference>
<feature type="domain" description="Nucleoside phosphorylase" evidence="2">
    <location>
        <begin position="42"/>
        <end position="257"/>
    </location>
</feature>
<proteinExistence type="predicted"/>
<name>A0A1N6Y9E3_9EURY</name>
<accession>A0A1N6Y9E3</accession>
<dbReference type="PANTHER" id="PTHR43691:SF11">
    <property type="entry name" value="FI09636P-RELATED"/>
    <property type="match status" value="1"/>
</dbReference>
<dbReference type="PANTHER" id="PTHR43691">
    <property type="entry name" value="URIDINE PHOSPHORYLASE"/>
    <property type="match status" value="1"/>
</dbReference>
<dbReference type="CDD" id="cd09007">
    <property type="entry name" value="NP-I_spr0068"/>
    <property type="match status" value="1"/>
</dbReference>
<evidence type="ECO:0000313" key="4">
    <source>
        <dbReference type="Proteomes" id="UP000186914"/>
    </source>
</evidence>
<evidence type="ECO:0000256" key="1">
    <source>
        <dbReference type="SAM" id="MobiDB-lite"/>
    </source>
</evidence>
<dbReference type="EMBL" id="FTNO01000001">
    <property type="protein sequence ID" value="SIR11255.1"/>
    <property type="molecule type" value="Genomic_DNA"/>
</dbReference>
<feature type="region of interest" description="Disordered" evidence="1">
    <location>
        <begin position="1"/>
        <end position="33"/>
    </location>
</feature>
<feature type="compositionally biased region" description="Basic and acidic residues" evidence="1">
    <location>
        <begin position="20"/>
        <end position="33"/>
    </location>
</feature>
<keyword evidence="4" id="KW-1185">Reference proteome</keyword>
<organism evidence="3 4">
    <name type="scientific">Haladaptatus litoreus</name>
    <dbReference type="NCBI Taxonomy" id="553468"/>
    <lineage>
        <taxon>Archaea</taxon>
        <taxon>Methanobacteriati</taxon>
        <taxon>Methanobacteriota</taxon>
        <taxon>Stenosarchaea group</taxon>
        <taxon>Halobacteria</taxon>
        <taxon>Halobacteriales</taxon>
        <taxon>Haladaptataceae</taxon>
        <taxon>Haladaptatus</taxon>
    </lineage>
</organism>
<protein>
    <submittedName>
        <fullName evidence="3">Uridine phosphorylase</fullName>
    </submittedName>
</protein>